<dbReference type="HOGENOM" id="CLU_670616_0_0_5"/>
<feature type="coiled-coil region" evidence="1">
    <location>
        <begin position="136"/>
        <end position="163"/>
    </location>
</feature>
<sequence length="410" mass="44820">MHLAYRQESELRPHLPKGMQRGDVERLLVICAPRLGLTSSQLHVLLVMMHHTRPEDWTSPERDPMCFAAQSAIADDLEISPRALRAIERQLEDRGLLSRDTGAGGQRGKWGDFALGHSFAPLIERVPDLVALDAQRAAGRQRAQVLRRQLSALRRQLREKTEQLLTAVPKSPALPPLLSAMAALPRRYADLPLDRLELLRADLEVLHRHAIDAFSETERKPCRSEVDDRPHIQDTSYDDACICSVSSATKRTSGKPLDTVYSASAPNGAEAGQENKGGGYVSPHKPDLLTSFTPRALYNAASNDFRLYLDGYKRGVLPDAGTFIQAAIAILPDLGVNLSAWDEATEAMGDLAAALSVLVIDANRFHPARPIHSPGGALRAFTRKARAGTLNLAGSLIGLLERSRNGRSAA</sequence>
<dbReference type="KEGG" id="rsq:Rsph17025_4381"/>
<protein>
    <submittedName>
        <fullName evidence="4">Uncharacterized protein</fullName>
    </submittedName>
</protein>
<dbReference type="AlphaFoldDB" id="A4X0R2"/>
<evidence type="ECO:0000259" key="2">
    <source>
        <dbReference type="Pfam" id="PF03428"/>
    </source>
</evidence>
<accession>A4X0R2</accession>
<dbReference type="BioCyc" id="RSPH349102:G1G8M-4524-MONOMER"/>
<geneLocation type="plasmid" evidence="4">
    <name>pRSPA04</name>
</geneLocation>
<proteinExistence type="predicted"/>
<dbReference type="EMBL" id="CP000665">
    <property type="protein sequence ID" value="ABP73226.1"/>
    <property type="molecule type" value="Genomic_DNA"/>
</dbReference>
<evidence type="ECO:0000313" key="4">
    <source>
        <dbReference type="EMBL" id="ABP73226.1"/>
    </source>
</evidence>
<gene>
    <name evidence="4" type="ordered locus">Rsph17025_4381</name>
</gene>
<evidence type="ECO:0000256" key="1">
    <source>
        <dbReference type="SAM" id="Coils"/>
    </source>
</evidence>
<dbReference type="InterPro" id="IPR036388">
    <property type="entry name" value="WH-like_DNA-bd_sf"/>
</dbReference>
<dbReference type="InterPro" id="IPR021760">
    <property type="entry name" value="RepC_C"/>
</dbReference>
<dbReference type="InterPro" id="IPR005090">
    <property type="entry name" value="RepC_N"/>
</dbReference>
<dbReference type="Gene3D" id="1.10.10.10">
    <property type="entry name" value="Winged helix-like DNA-binding domain superfamily/Winged helix DNA-binding domain"/>
    <property type="match status" value="1"/>
</dbReference>
<feature type="domain" description="Plasmid replication protein C N-terminal" evidence="2">
    <location>
        <begin position="3"/>
        <end position="162"/>
    </location>
</feature>
<organism evidence="4">
    <name type="scientific">Cereibacter sphaeroides (strain ATCC 17025 / ATH 2.4.3)</name>
    <name type="common">Rhodobacter sphaeroides</name>
    <dbReference type="NCBI Taxonomy" id="349102"/>
    <lineage>
        <taxon>Bacteria</taxon>
        <taxon>Pseudomonadati</taxon>
        <taxon>Pseudomonadota</taxon>
        <taxon>Alphaproteobacteria</taxon>
        <taxon>Rhodobacterales</taxon>
        <taxon>Paracoccaceae</taxon>
        <taxon>Cereibacter</taxon>
    </lineage>
</organism>
<dbReference type="Pfam" id="PF03428">
    <property type="entry name" value="RP-C"/>
    <property type="match status" value="1"/>
</dbReference>
<evidence type="ECO:0000259" key="3">
    <source>
        <dbReference type="Pfam" id="PF11800"/>
    </source>
</evidence>
<keyword evidence="1" id="KW-0175">Coiled coil</keyword>
<feature type="domain" description="Plasmid replication protein C C-terminal" evidence="3">
    <location>
        <begin position="312"/>
        <end position="401"/>
    </location>
</feature>
<name>A4X0R2_CERS5</name>
<keyword evidence="4" id="KW-0614">Plasmid</keyword>
<reference evidence="4" key="1">
    <citation type="submission" date="2007-04" db="EMBL/GenBank/DDBJ databases">
        <title>Complete sequence of plasmid pRSPA04 of Rhodobacter sphaeroides ATCC 17025.</title>
        <authorList>
            <consortium name="US DOE Joint Genome Institute"/>
            <person name="Copeland A."/>
            <person name="Lucas S."/>
            <person name="Lapidus A."/>
            <person name="Barry K."/>
            <person name="Detter J.C."/>
            <person name="Glavina del Rio T."/>
            <person name="Hammon N."/>
            <person name="Israni S."/>
            <person name="Dalin E."/>
            <person name="Tice H."/>
            <person name="Pitluck S."/>
            <person name="Chertkov O."/>
            <person name="Brettin T."/>
            <person name="Bruce D."/>
            <person name="Han C."/>
            <person name="Schmutz J."/>
            <person name="Larimer F."/>
            <person name="Land M."/>
            <person name="Hauser L."/>
            <person name="Kyrpides N."/>
            <person name="Kim E."/>
            <person name="Richardson P."/>
            <person name="Mackenzie C."/>
            <person name="Choudhary M."/>
            <person name="Donohue T.J."/>
            <person name="Kaplan S."/>
        </authorList>
    </citation>
    <scope>NUCLEOTIDE SEQUENCE [LARGE SCALE GENOMIC DNA]</scope>
    <source>
        <strain evidence="4">ATCC 17025</strain>
        <plasmid evidence="4">pRSPA04</plasmid>
    </source>
</reference>
<dbReference type="Pfam" id="PF11800">
    <property type="entry name" value="RP-C_C"/>
    <property type="match status" value="1"/>
</dbReference>